<name>A0A941FM99_9BACI</name>
<comment type="caution">
    <text evidence="1">The sequence shown here is derived from an EMBL/GenBank/DDBJ whole genome shotgun (WGS) entry which is preliminary data.</text>
</comment>
<organism evidence="1 2">
    <name type="scientific">Peribacillus frigoritolerans</name>
    <dbReference type="NCBI Taxonomy" id="450367"/>
    <lineage>
        <taxon>Bacteria</taxon>
        <taxon>Bacillati</taxon>
        <taxon>Bacillota</taxon>
        <taxon>Bacilli</taxon>
        <taxon>Bacillales</taxon>
        <taxon>Bacillaceae</taxon>
        <taxon>Peribacillus</taxon>
    </lineage>
</organism>
<sequence>MNSLSAYMPQDNQELFRKGLKAGLWMDESFDWYPEEDMMSHPNGEIRTLSQTYTQGQVTFSKFTIRNTSFETKRPKVFFTMKTLSKGRRWLFTARMNGRFYM</sequence>
<evidence type="ECO:0000313" key="1">
    <source>
        <dbReference type="EMBL" id="MBR8645379.1"/>
    </source>
</evidence>
<dbReference type="EMBL" id="JAGTPW010000033">
    <property type="protein sequence ID" value="MBR8645379.1"/>
    <property type="molecule type" value="Genomic_DNA"/>
</dbReference>
<reference evidence="1" key="1">
    <citation type="submission" date="2021-04" db="EMBL/GenBank/DDBJ databases">
        <title>Whole genome sequencing of Enterococci isolates from hospitalized patients.</title>
        <authorList>
            <person name="Ogoti B.M."/>
            <person name="Onyambu F.G."/>
        </authorList>
    </citation>
    <scope>NUCLEOTIDE SEQUENCE</scope>
    <source>
        <strain evidence="1">242</strain>
    </source>
</reference>
<dbReference type="AlphaFoldDB" id="A0A941FM99"/>
<accession>A0A941FM99</accession>
<evidence type="ECO:0000313" key="2">
    <source>
        <dbReference type="Proteomes" id="UP000680045"/>
    </source>
</evidence>
<gene>
    <name evidence="1" type="ORF">KEH51_18025</name>
</gene>
<proteinExistence type="predicted"/>
<protein>
    <submittedName>
        <fullName evidence="1">Uncharacterized protein</fullName>
    </submittedName>
</protein>
<dbReference type="Proteomes" id="UP000680045">
    <property type="component" value="Unassembled WGS sequence"/>
</dbReference>